<evidence type="ECO:0000313" key="2">
    <source>
        <dbReference type="Proteomes" id="UP000243797"/>
    </source>
</evidence>
<comment type="caution">
    <text evidence="1">The sequence shown here is derived from an EMBL/GenBank/DDBJ whole genome shotgun (WGS) entry which is preliminary data.</text>
</comment>
<dbReference type="PANTHER" id="PTHR28110">
    <property type="entry name" value="TRANSMEMBRANE PROTEIN"/>
    <property type="match status" value="1"/>
</dbReference>
<dbReference type="InParanoid" id="A0A2K1QVF0"/>
<dbReference type="Proteomes" id="UP000243797">
    <property type="component" value="Unassembled WGS sequence"/>
</dbReference>
<dbReference type="FunCoup" id="A0A2K1QVF0">
    <property type="interactions" value="51"/>
</dbReference>
<keyword evidence="2" id="KW-1185">Reference proteome</keyword>
<dbReference type="PANTHER" id="PTHR28110:SF1">
    <property type="entry name" value="TRANSMEMBRANE PROTEIN"/>
    <property type="match status" value="1"/>
</dbReference>
<organism evidence="1 2">
    <name type="scientific">Sphaceloma murrayae</name>
    <dbReference type="NCBI Taxonomy" id="2082308"/>
    <lineage>
        <taxon>Eukaryota</taxon>
        <taxon>Fungi</taxon>
        <taxon>Dikarya</taxon>
        <taxon>Ascomycota</taxon>
        <taxon>Pezizomycotina</taxon>
        <taxon>Dothideomycetes</taxon>
        <taxon>Dothideomycetidae</taxon>
        <taxon>Myriangiales</taxon>
        <taxon>Elsinoaceae</taxon>
        <taxon>Sphaceloma</taxon>
    </lineage>
</organism>
<dbReference type="OrthoDB" id="4347at2759"/>
<dbReference type="GO" id="GO:0005737">
    <property type="term" value="C:cytoplasm"/>
    <property type="evidence" value="ECO:0007669"/>
    <property type="project" value="TreeGrafter"/>
</dbReference>
<gene>
    <name evidence="1" type="ORF">CAC42_1772</name>
</gene>
<dbReference type="InterPro" id="IPR055323">
    <property type="entry name" value="C57A10.07/YOR238W"/>
</dbReference>
<name>A0A2K1QVF0_9PEZI</name>
<accession>A0A2K1QVF0</accession>
<evidence type="ECO:0000313" key="1">
    <source>
        <dbReference type="EMBL" id="PNS19036.1"/>
    </source>
</evidence>
<dbReference type="EMBL" id="NKHZ01000033">
    <property type="protein sequence ID" value="PNS19036.1"/>
    <property type="molecule type" value="Genomic_DNA"/>
</dbReference>
<dbReference type="AlphaFoldDB" id="A0A2K1QVF0"/>
<sequence>MSSPWGHLVIVCCHAFYVKDKNLSPLNEEAWHLKPFQRSHPKTNKTGEHETFVEHILEAARHGSGMENYVVFSGGKTDKTMGISESQSYKDAFSQLAVCGEPPSGRPLAPPRLGLEEHATDSYQNLLFSIIKYRQTHGRYPERITVITHKFKARRFVELHAQAIRWPLDRIKVAGKDPPWASQEEEAEVIAAEEENAMLPFRSDLYGVGEVLGGKRIARSWNPACLDEICDGLEPEVQALLRWNQPTLFDGALPWSE</sequence>
<protein>
    <submittedName>
        <fullName evidence="1">Uncharacterized protein</fullName>
    </submittedName>
</protein>
<proteinExistence type="predicted"/>
<reference evidence="1 2" key="1">
    <citation type="submission" date="2017-06" db="EMBL/GenBank/DDBJ databases">
        <title>Draft genome sequence of a variant of Elsinoe murrayae.</title>
        <authorList>
            <person name="Cheng Q."/>
        </authorList>
    </citation>
    <scope>NUCLEOTIDE SEQUENCE [LARGE SCALE GENOMIC DNA]</scope>
    <source>
        <strain evidence="1 2">CQ-2017a</strain>
    </source>
</reference>